<dbReference type="GO" id="GO:0005319">
    <property type="term" value="F:lipid transporter activity"/>
    <property type="evidence" value="ECO:0007669"/>
    <property type="project" value="InterPro"/>
</dbReference>
<evidence type="ECO:0000256" key="5">
    <source>
        <dbReference type="ARBA" id="ARBA00022692"/>
    </source>
</evidence>
<dbReference type="GO" id="GO:0005886">
    <property type="term" value="C:plasma membrane"/>
    <property type="evidence" value="ECO:0007669"/>
    <property type="project" value="TreeGrafter"/>
</dbReference>
<dbReference type="InterPro" id="IPR000731">
    <property type="entry name" value="SSD"/>
</dbReference>
<dbReference type="GO" id="GO:0030299">
    <property type="term" value="P:intestinal cholesterol absorption"/>
    <property type="evidence" value="ECO:0007669"/>
    <property type="project" value="TreeGrafter"/>
</dbReference>
<keyword evidence="21" id="KW-1185">Reference proteome</keyword>
<evidence type="ECO:0000256" key="9">
    <source>
        <dbReference type="ARBA" id="ARBA00023098"/>
    </source>
</evidence>
<dbReference type="GO" id="GO:0015485">
    <property type="term" value="F:cholesterol binding"/>
    <property type="evidence" value="ECO:0007669"/>
    <property type="project" value="TreeGrafter"/>
</dbReference>
<dbReference type="PANTHER" id="PTHR45727">
    <property type="entry name" value="NPC INTRACELLULAR CHOLESTEROL TRANSPORTER 1"/>
    <property type="match status" value="1"/>
</dbReference>
<keyword evidence="8" id="KW-0445">Lipid transport</keyword>
<feature type="transmembrane region" description="Helical" evidence="17">
    <location>
        <begin position="1133"/>
        <end position="1151"/>
    </location>
</feature>
<evidence type="ECO:0000256" key="14">
    <source>
        <dbReference type="ARBA" id="ARBA00023221"/>
    </source>
</evidence>
<keyword evidence="14" id="KW-0753">Steroid metabolism</keyword>
<sequence>MAVGGRLRRFLPAFLECLLLLQLVEYIPSASAEGHCVWYGVCTNATESKQLNCYYDGPALPVEDAAKDILKKYCPDIAAGGVSCCNYQQLNNLNENIGIAENLLARCPSCMDNFVKHICGMTCAVDQSNFIKPILEQFNSTHKRIKEIDYHLGSTYMAATFNSCSQVQYPSTNQLALDLMCGDAGAEYCTPQLWFDYMGDKQTPKVPFQINYIGGDEPVDGFTPYNPPTRACNVGINGQPGCSCLDCERSCPAPAPRPAPPARFSIAGADGYAVIMAIVFLIFTTLFLSGVFCCNQPGADVDGWRGERGAGPEASPLHHRASVASENNQEMSSPPPAGGWAEEQAEGGPAAASLFERLGAATETHLEDFFQWWGLNMASRPWLVLFMGLCVVVGLGHGIRYLDVTTNPVELWASPNSRSRLEREYFDSHFEPFYRTEMLIISSKGLPKIEHTTPAGDTITFGPVFNSTFLKDVLDLQNKILALGNETGIEDICFAPITSPFRGPTEPKDCAMQTVWGWWQNDIDNFEEDTYLDHVAVCVGNPYNPDCLSDYGGPVLPAVALGGFLAPAEPLSKRARYHDATALIITLLVNNKHDPKQLAPALEWEKEFIQFMKNYTETQMPPYMDIAYTSERSIEDELERESYSDISTILVSYFIMFAYIAISLGRFTGFSRLLIDSKITLGLGGVLIVLASVVCSIGVFGFVGVPATLIIVEVIPFLVLAVGVDNIFILVQTNQRDARRPNESVAEHIGRTLGQVGPSMFLTSVSEVVCFFLGALSDMPAVRAFALYAAVALLVAFLLQVTCFVALLAVDTHRQNANRFDIFCCVQGTKSEVVEGYDGTLYNLFKHFYVPFLMKREVRASVMIIFFAWLCSSVAVAPHIDIGLDQELSMPQDSFQLKYFQHLTRYLNIGPPVYFVITEGLDYSDRGTQNMVCGTRFCRPDSVANQLYAAYRLPNETYIAQPPNSWLDDFFDWASIPSCCNYFPTNSSFCPSDIGSRGGCMHCNISLTGLDQRPGPSDFSHYVPYFLQDNPSAFSGCVKGGHAAYAHAVNYRRYNATAATVGATYYQGYHSVLKTSQDYYSALRGARAVAANLTETLNRNLNEGGYNTTVSVFPYSVFYVFYEQYLTMWPDTLKSMGISVLSIFIVTFILMGFDLFSALVVVVTITMIVVNLGGLMYWWGISLNAVSLVNLVMAVGIAVEFCSHLVHSFSVSRGAGRLERAAESLTRMGSSVLSGITLTKFGGIIVLGTAKSQIFSVFYFRMYLGIVLFGAAHGLIFLPVMLSYIGSPVNKQKLANQMLRGKEMGVAETSLTRFEGSSIKHALALGGGFNLALRLTDRWRCITRRRGRWRVLSRRGPTYGSLDSTASEVRPSGSGLINGFTEEM</sequence>
<comment type="catalytic activity">
    <reaction evidence="15">
        <text>cholesterol(in) = cholesterol(out)</text>
        <dbReference type="Rhea" id="RHEA:39747"/>
        <dbReference type="ChEBI" id="CHEBI:16113"/>
    </reaction>
</comment>
<protein>
    <recommendedName>
        <fullName evidence="19">SSD domain-containing protein</fullName>
    </recommendedName>
</protein>
<evidence type="ECO:0000256" key="3">
    <source>
        <dbReference type="ARBA" id="ARBA00022448"/>
    </source>
</evidence>
<dbReference type="InterPro" id="IPR032190">
    <property type="entry name" value="NPC1_N"/>
</dbReference>
<evidence type="ECO:0000256" key="11">
    <source>
        <dbReference type="ARBA" id="ARBA00023157"/>
    </source>
</evidence>
<evidence type="ECO:0000256" key="2">
    <source>
        <dbReference type="ARBA" id="ARBA00005585"/>
    </source>
</evidence>
<evidence type="ECO:0000313" key="21">
    <source>
        <dbReference type="Proteomes" id="UP000791440"/>
    </source>
</evidence>
<evidence type="ECO:0000256" key="16">
    <source>
        <dbReference type="SAM" id="MobiDB-lite"/>
    </source>
</evidence>
<dbReference type="EMBL" id="JH668391">
    <property type="protein sequence ID" value="KAG6450657.1"/>
    <property type="molecule type" value="Genomic_DNA"/>
</dbReference>
<dbReference type="InterPro" id="IPR004765">
    <property type="entry name" value="NPC1-like"/>
</dbReference>
<evidence type="ECO:0000259" key="19">
    <source>
        <dbReference type="PROSITE" id="PS50156"/>
    </source>
</evidence>
<dbReference type="GO" id="GO:0030301">
    <property type="term" value="P:cholesterol transport"/>
    <property type="evidence" value="ECO:0007669"/>
    <property type="project" value="UniProtKB-ARBA"/>
</dbReference>
<feature type="transmembrane region" description="Helical" evidence="17">
    <location>
        <begin position="1158"/>
        <end position="1179"/>
    </location>
</feature>
<keyword evidence="5 17" id="KW-0812">Transmembrane</keyword>
<feature type="transmembrane region" description="Helical" evidence="17">
    <location>
        <begin position="1185"/>
        <end position="1207"/>
    </location>
</feature>
<comment type="caution">
    <text evidence="20">The sequence shown here is derived from an EMBL/GenBank/DDBJ whole genome shotgun (WGS) entry which is preliminary data.</text>
</comment>
<feature type="transmembrane region" description="Helical" evidence="17">
    <location>
        <begin position="786"/>
        <end position="810"/>
    </location>
</feature>
<evidence type="ECO:0000256" key="18">
    <source>
        <dbReference type="SAM" id="SignalP"/>
    </source>
</evidence>
<feature type="transmembrane region" description="Helical" evidence="17">
    <location>
        <begin position="382"/>
        <end position="402"/>
    </location>
</feature>
<keyword evidence="11" id="KW-1015">Disulfide bond</keyword>
<feature type="domain" description="SSD" evidence="19">
    <location>
        <begin position="645"/>
        <end position="810"/>
    </location>
</feature>
<evidence type="ECO:0000256" key="1">
    <source>
        <dbReference type="ARBA" id="ARBA00004127"/>
    </source>
</evidence>
<feature type="signal peptide" evidence="18">
    <location>
        <begin position="1"/>
        <end position="32"/>
    </location>
</feature>
<keyword evidence="12" id="KW-1207">Sterol metabolism</keyword>
<dbReference type="EMBL" id="JH668391">
    <property type="protein sequence ID" value="KAG6450656.1"/>
    <property type="molecule type" value="Genomic_DNA"/>
</dbReference>
<dbReference type="FunFam" id="1.20.1640.10:FF:000010">
    <property type="entry name" value="NPC intracellular cholesterol transporter 1"/>
    <property type="match status" value="1"/>
</dbReference>
<reference evidence="20" key="1">
    <citation type="journal article" date="2016" name="Insect Biochem. Mol. Biol.">
        <title>Multifaceted biological insights from a draft genome sequence of the tobacco hornworm moth, Manduca sexta.</title>
        <authorList>
            <person name="Kanost M.R."/>
            <person name="Arrese E.L."/>
            <person name="Cao X."/>
            <person name="Chen Y.R."/>
            <person name="Chellapilla S."/>
            <person name="Goldsmith M.R."/>
            <person name="Grosse-Wilde E."/>
            <person name="Heckel D.G."/>
            <person name="Herndon N."/>
            <person name="Jiang H."/>
            <person name="Papanicolaou A."/>
            <person name="Qu J."/>
            <person name="Soulages J.L."/>
            <person name="Vogel H."/>
            <person name="Walters J."/>
            <person name="Waterhouse R.M."/>
            <person name="Ahn S.J."/>
            <person name="Almeida F.C."/>
            <person name="An C."/>
            <person name="Aqrawi P."/>
            <person name="Bretschneider A."/>
            <person name="Bryant W.B."/>
            <person name="Bucks S."/>
            <person name="Chao H."/>
            <person name="Chevignon G."/>
            <person name="Christen J.M."/>
            <person name="Clarke D.F."/>
            <person name="Dittmer N.T."/>
            <person name="Ferguson L.C.F."/>
            <person name="Garavelou S."/>
            <person name="Gordon K.H.J."/>
            <person name="Gunaratna R.T."/>
            <person name="Han Y."/>
            <person name="Hauser F."/>
            <person name="He Y."/>
            <person name="Heidel-Fischer H."/>
            <person name="Hirsh A."/>
            <person name="Hu Y."/>
            <person name="Jiang H."/>
            <person name="Kalra D."/>
            <person name="Klinner C."/>
            <person name="Konig C."/>
            <person name="Kovar C."/>
            <person name="Kroll A.R."/>
            <person name="Kuwar S.S."/>
            <person name="Lee S.L."/>
            <person name="Lehman R."/>
            <person name="Li K."/>
            <person name="Li Z."/>
            <person name="Liang H."/>
            <person name="Lovelace S."/>
            <person name="Lu Z."/>
            <person name="Mansfield J.H."/>
            <person name="McCulloch K.J."/>
            <person name="Mathew T."/>
            <person name="Morton B."/>
            <person name="Muzny D.M."/>
            <person name="Neunemann D."/>
            <person name="Ongeri F."/>
            <person name="Pauchet Y."/>
            <person name="Pu L.L."/>
            <person name="Pyrousis I."/>
            <person name="Rao X.J."/>
            <person name="Redding A."/>
            <person name="Roesel C."/>
            <person name="Sanchez-Gracia A."/>
            <person name="Schaack S."/>
            <person name="Shukla A."/>
            <person name="Tetreau G."/>
            <person name="Wang Y."/>
            <person name="Xiong G.H."/>
            <person name="Traut W."/>
            <person name="Walsh T.K."/>
            <person name="Worley K.C."/>
            <person name="Wu D."/>
            <person name="Wu W."/>
            <person name="Wu Y.Q."/>
            <person name="Zhang X."/>
            <person name="Zou Z."/>
            <person name="Zucker H."/>
            <person name="Briscoe A.D."/>
            <person name="Burmester T."/>
            <person name="Clem R.J."/>
            <person name="Feyereisen R."/>
            <person name="Grimmelikhuijzen C.J.P."/>
            <person name="Hamodrakas S.J."/>
            <person name="Hansson B.S."/>
            <person name="Huguet E."/>
            <person name="Jermiin L.S."/>
            <person name="Lan Q."/>
            <person name="Lehman H.K."/>
            <person name="Lorenzen M."/>
            <person name="Merzendorfer H."/>
            <person name="Michalopoulos I."/>
            <person name="Morton D.B."/>
            <person name="Muthukrishnan S."/>
            <person name="Oakeshott J.G."/>
            <person name="Palmer W."/>
            <person name="Park Y."/>
            <person name="Passarelli A.L."/>
            <person name="Rozas J."/>
            <person name="Schwartz L.M."/>
            <person name="Smith W."/>
            <person name="Southgate A."/>
            <person name="Vilcinskas A."/>
            <person name="Vogt R."/>
            <person name="Wang P."/>
            <person name="Werren J."/>
            <person name="Yu X.Q."/>
            <person name="Zhou J.J."/>
            <person name="Brown S.J."/>
            <person name="Scherer S.E."/>
            <person name="Richards S."/>
            <person name="Blissard G.W."/>
        </authorList>
    </citation>
    <scope>NUCLEOTIDE SEQUENCE</scope>
</reference>
<feature type="transmembrane region" description="Helical" evidence="17">
    <location>
        <begin position="679"/>
        <end position="703"/>
    </location>
</feature>
<feature type="region of interest" description="Disordered" evidence="16">
    <location>
        <begin position="304"/>
        <end position="344"/>
    </location>
</feature>
<dbReference type="GO" id="GO:0042632">
    <property type="term" value="P:cholesterol homeostasis"/>
    <property type="evidence" value="ECO:0007669"/>
    <property type="project" value="TreeGrafter"/>
</dbReference>
<keyword evidence="10 17" id="KW-0472">Membrane</keyword>
<feature type="transmembrane region" description="Helical" evidence="17">
    <location>
        <begin position="1262"/>
        <end position="1285"/>
    </location>
</feature>
<dbReference type="InterPro" id="IPR053956">
    <property type="entry name" value="NPC1_MLD"/>
</dbReference>
<proteinExistence type="inferred from homology"/>
<feature type="transmembrane region" description="Helical" evidence="17">
    <location>
        <begin position="1228"/>
        <end position="1250"/>
    </location>
</feature>
<feature type="transmembrane region" description="Helical" evidence="17">
    <location>
        <begin position="646"/>
        <end position="667"/>
    </location>
</feature>
<dbReference type="GO" id="GO:0012505">
    <property type="term" value="C:endomembrane system"/>
    <property type="evidence" value="ECO:0007669"/>
    <property type="project" value="UniProtKB-SubCell"/>
</dbReference>
<evidence type="ECO:0000256" key="4">
    <source>
        <dbReference type="ARBA" id="ARBA00022548"/>
    </source>
</evidence>
<comment type="similarity">
    <text evidence="2">Belongs to the patched family.</text>
</comment>
<feature type="transmembrane region" description="Helical" evidence="17">
    <location>
        <begin position="860"/>
        <end position="880"/>
    </location>
</feature>
<dbReference type="Pfam" id="PF16414">
    <property type="entry name" value="NPC1_N"/>
    <property type="match status" value="1"/>
</dbReference>
<accession>A0A921Z4D4</accession>
<keyword evidence="9" id="KW-0443">Lipid metabolism</keyword>
<evidence type="ECO:0000256" key="6">
    <source>
        <dbReference type="ARBA" id="ARBA00022729"/>
    </source>
</evidence>
<name>A0A921Z4D4_MANSE</name>
<evidence type="ECO:0000256" key="8">
    <source>
        <dbReference type="ARBA" id="ARBA00023055"/>
    </source>
</evidence>
<reference evidence="20" key="2">
    <citation type="submission" date="2020-12" db="EMBL/GenBank/DDBJ databases">
        <authorList>
            <person name="Kanost M."/>
        </authorList>
    </citation>
    <scope>NUCLEOTIDE SEQUENCE</scope>
</reference>
<evidence type="ECO:0000313" key="20">
    <source>
        <dbReference type="EMBL" id="KAG6450656.1"/>
    </source>
</evidence>
<organism evidence="20 21">
    <name type="scientific">Manduca sexta</name>
    <name type="common">Tobacco hawkmoth</name>
    <name type="synonym">Tobacco hornworm</name>
    <dbReference type="NCBI Taxonomy" id="7130"/>
    <lineage>
        <taxon>Eukaryota</taxon>
        <taxon>Metazoa</taxon>
        <taxon>Ecdysozoa</taxon>
        <taxon>Arthropoda</taxon>
        <taxon>Hexapoda</taxon>
        <taxon>Insecta</taxon>
        <taxon>Pterygota</taxon>
        <taxon>Neoptera</taxon>
        <taxon>Endopterygota</taxon>
        <taxon>Lepidoptera</taxon>
        <taxon>Glossata</taxon>
        <taxon>Ditrysia</taxon>
        <taxon>Bombycoidea</taxon>
        <taxon>Sphingidae</taxon>
        <taxon>Sphinginae</taxon>
        <taxon>Sphingini</taxon>
        <taxon>Manduca</taxon>
    </lineage>
</organism>
<feature type="transmembrane region" description="Helical" evidence="17">
    <location>
        <begin position="272"/>
        <end position="295"/>
    </location>
</feature>
<feature type="chain" id="PRO_5038276439" description="SSD domain-containing protein" evidence="18">
    <location>
        <begin position="33"/>
        <end position="1384"/>
    </location>
</feature>
<evidence type="ECO:0000256" key="12">
    <source>
        <dbReference type="ARBA" id="ARBA00023166"/>
    </source>
</evidence>
<dbReference type="Pfam" id="PF12349">
    <property type="entry name" value="Sterol-sensing"/>
    <property type="match status" value="1"/>
</dbReference>
<dbReference type="Pfam" id="PF22314">
    <property type="entry name" value="NPC1_MLD"/>
    <property type="match status" value="1"/>
</dbReference>
<evidence type="ECO:0000256" key="17">
    <source>
        <dbReference type="SAM" id="Phobius"/>
    </source>
</evidence>
<evidence type="ECO:0000256" key="13">
    <source>
        <dbReference type="ARBA" id="ARBA00023180"/>
    </source>
</evidence>
<gene>
    <name evidence="20" type="ORF">O3G_MSEX006701</name>
</gene>
<evidence type="ECO:0000256" key="15">
    <source>
        <dbReference type="ARBA" id="ARBA00034049"/>
    </source>
</evidence>
<keyword evidence="6 18" id="KW-0732">Signal</keyword>
<feature type="transmembrane region" description="Helical" evidence="17">
    <location>
        <begin position="709"/>
        <end position="731"/>
    </location>
</feature>
<keyword evidence="7 17" id="KW-1133">Transmembrane helix</keyword>
<feature type="transmembrane region" description="Helical" evidence="17">
    <location>
        <begin position="752"/>
        <end position="774"/>
    </location>
</feature>
<evidence type="ECO:0000256" key="7">
    <source>
        <dbReference type="ARBA" id="ARBA00022989"/>
    </source>
</evidence>
<dbReference type="NCBIfam" id="TIGR00917">
    <property type="entry name" value="2A060601"/>
    <property type="match status" value="1"/>
</dbReference>
<dbReference type="FunFam" id="1.20.1640.10:FF:000008">
    <property type="entry name" value="NPC intracellular cholesterol transporter 1"/>
    <property type="match status" value="1"/>
</dbReference>
<keyword evidence="4" id="KW-0153">Cholesterol metabolism</keyword>
<dbReference type="Proteomes" id="UP000791440">
    <property type="component" value="Unassembled WGS sequence"/>
</dbReference>
<keyword evidence="13" id="KW-0325">Glycoprotein</keyword>
<dbReference type="GO" id="GO:0008203">
    <property type="term" value="P:cholesterol metabolic process"/>
    <property type="evidence" value="ECO:0007669"/>
    <property type="project" value="UniProtKB-KW"/>
</dbReference>
<evidence type="ECO:0000256" key="10">
    <source>
        <dbReference type="ARBA" id="ARBA00023136"/>
    </source>
</evidence>
<comment type="subcellular location">
    <subcellularLocation>
        <location evidence="1">Endomembrane system</location>
        <topology evidence="1">Multi-pass membrane protein</topology>
    </subcellularLocation>
</comment>
<dbReference type="PROSITE" id="PS50156">
    <property type="entry name" value="SSD"/>
    <property type="match status" value="1"/>
</dbReference>
<dbReference type="InterPro" id="IPR053958">
    <property type="entry name" value="HMGCR/SNAP/NPC1-like_SSD"/>
</dbReference>
<keyword evidence="3" id="KW-0813">Transport</keyword>
<dbReference type="PANTHER" id="PTHR45727:SF2">
    <property type="entry name" value="NPC INTRACELLULAR CHOLESTEROL TRANSPORTER 1"/>
    <property type="match status" value="1"/>
</dbReference>